<comment type="subcellular location">
    <subcellularLocation>
        <location evidence="1">Membrane</location>
        <topology evidence="1">Multi-pass membrane protein</topology>
    </subcellularLocation>
</comment>
<name>A0A1I1Q6R9_9GAMM</name>
<evidence type="ECO:0000256" key="4">
    <source>
        <dbReference type="ARBA" id="ARBA00022989"/>
    </source>
</evidence>
<feature type="transmembrane region" description="Helical" evidence="6">
    <location>
        <begin position="41"/>
        <end position="60"/>
    </location>
</feature>
<accession>A0A1I1Q6R9</accession>
<feature type="transmembrane region" description="Helical" evidence="6">
    <location>
        <begin position="96"/>
        <end position="120"/>
    </location>
</feature>
<evidence type="ECO:0000256" key="6">
    <source>
        <dbReference type="SAM" id="Phobius"/>
    </source>
</evidence>
<dbReference type="PANTHER" id="PTHR43461:SF1">
    <property type="entry name" value="TRANSMEMBRANE PROTEIN 256"/>
    <property type="match status" value="1"/>
</dbReference>
<gene>
    <name evidence="7" type="ORF">SAMN05660831_01018</name>
</gene>
<organism evidence="7 8">
    <name type="scientific">Thiohalospira halophila DSM 15071</name>
    <dbReference type="NCBI Taxonomy" id="1123397"/>
    <lineage>
        <taxon>Bacteria</taxon>
        <taxon>Pseudomonadati</taxon>
        <taxon>Pseudomonadota</taxon>
        <taxon>Gammaproteobacteria</taxon>
        <taxon>Thiohalospirales</taxon>
        <taxon>Thiohalospiraceae</taxon>
        <taxon>Thiohalospira</taxon>
    </lineage>
</organism>
<evidence type="ECO:0000256" key="2">
    <source>
        <dbReference type="ARBA" id="ARBA00009694"/>
    </source>
</evidence>
<keyword evidence="8" id="KW-1185">Reference proteome</keyword>
<protein>
    <submittedName>
        <fullName evidence="7">Uncharacterized membrane protein YgdD, TMEM256/DUF423 family</fullName>
    </submittedName>
</protein>
<dbReference type="OrthoDB" id="9802121at2"/>
<evidence type="ECO:0000256" key="5">
    <source>
        <dbReference type="ARBA" id="ARBA00023136"/>
    </source>
</evidence>
<reference evidence="7 8" key="1">
    <citation type="submission" date="2016-10" db="EMBL/GenBank/DDBJ databases">
        <authorList>
            <person name="de Groot N.N."/>
        </authorList>
    </citation>
    <scope>NUCLEOTIDE SEQUENCE [LARGE SCALE GENOMIC DNA]</scope>
    <source>
        <strain evidence="7 8">HL3</strain>
    </source>
</reference>
<dbReference type="Proteomes" id="UP000198611">
    <property type="component" value="Unassembled WGS sequence"/>
</dbReference>
<evidence type="ECO:0000313" key="7">
    <source>
        <dbReference type="EMBL" id="SFD17745.1"/>
    </source>
</evidence>
<comment type="similarity">
    <text evidence="2">Belongs to the UPF0382 family.</text>
</comment>
<keyword evidence="4 6" id="KW-1133">Transmembrane helix</keyword>
<feature type="transmembrane region" description="Helical" evidence="6">
    <location>
        <begin position="72"/>
        <end position="90"/>
    </location>
</feature>
<sequence length="122" mass="12470">MNRLVFTGALLGLAGVAIGAFGAHALEGTMGFQGRAWWETAVTYHLPHALAVVVAGLAAAQLPRPGMARAAGWFLALGVVLFSGSLYLMALTDQGWLGAVTPLGGSAWLAGWALLAGATVRP</sequence>
<dbReference type="Pfam" id="PF04241">
    <property type="entry name" value="DUF423"/>
    <property type="match status" value="1"/>
</dbReference>
<dbReference type="STRING" id="1123397.SAMN05660831_01018"/>
<dbReference type="AlphaFoldDB" id="A0A1I1Q6R9"/>
<proteinExistence type="inferred from homology"/>
<keyword evidence="3 6" id="KW-0812">Transmembrane</keyword>
<dbReference type="PANTHER" id="PTHR43461">
    <property type="entry name" value="TRANSMEMBRANE PROTEIN 256"/>
    <property type="match status" value="1"/>
</dbReference>
<evidence type="ECO:0000256" key="3">
    <source>
        <dbReference type="ARBA" id="ARBA00022692"/>
    </source>
</evidence>
<dbReference type="RefSeq" id="WP_093427668.1">
    <property type="nucleotide sequence ID" value="NZ_FOMJ01000002.1"/>
</dbReference>
<dbReference type="InterPro" id="IPR006696">
    <property type="entry name" value="DUF423"/>
</dbReference>
<dbReference type="GO" id="GO:0005886">
    <property type="term" value="C:plasma membrane"/>
    <property type="evidence" value="ECO:0007669"/>
    <property type="project" value="TreeGrafter"/>
</dbReference>
<keyword evidence="5 6" id="KW-0472">Membrane</keyword>
<evidence type="ECO:0000313" key="8">
    <source>
        <dbReference type="Proteomes" id="UP000198611"/>
    </source>
</evidence>
<evidence type="ECO:0000256" key="1">
    <source>
        <dbReference type="ARBA" id="ARBA00004141"/>
    </source>
</evidence>
<dbReference type="EMBL" id="FOMJ01000002">
    <property type="protein sequence ID" value="SFD17745.1"/>
    <property type="molecule type" value="Genomic_DNA"/>
</dbReference>